<name>A0A4P2Q717_SORCE</name>
<dbReference type="EMBL" id="CP012670">
    <property type="protein sequence ID" value="AUX25297.1"/>
    <property type="molecule type" value="Genomic_DNA"/>
</dbReference>
<sequence>MREPRNPLQLAPALALCAAALGCGSDPEVEDLVWPIGGTREVQPMSSSFGPRLQTSRDGVYDFHRGIDIPTVMGTPVYAVAAGTVTRAGRYSDFEDVAVQIEHCDEEDACFYSTYIHLVMPLVEEGEEVGRGAHIGYTGLAASSLFPHLHFEIREGGTAKAYSVHPLRFLPAPPGLPPALTARRTDTDGASSVSVEVEVSMPSVAPGLVEVAVATSNRSTGELIEERVFNYEEWNRKYTSDEDPATIDSQSLGGVRIEPAKFNAQSSAYVIVLRFSNLDGTASEDDLRITARARDVNGHEVEARAR</sequence>
<dbReference type="OrthoDB" id="9815245at2"/>
<gene>
    <name evidence="2" type="ORF">SOCEGT47_058410</name>
</gene>
<dbReference type="CDD" id="cd12797">
    <property type="entry name" value="M23_peptidase"/>
    <property type="match status" value="1"/>
</dbReference>
<proteinExistence type="predicted"/>
<protein>
    <submittedName>
        <fullName evidence="2">Exported peptidase</fullName>
    </submittedName>
</protein>
<dbReference type="RefSeq" id="WP_129352117.1">
    <property type="nucleotide sequence ID" value="NZ_CP012670.1"/>
</dbReference>
<organism evidence="2 3">
    <name type="scientific">Sorangium cellulosum</name>
    <name type="common">Polyangium cellulosum</name>
    <dbReference type="NCBI Taxonomy" id="56"/>
    <lineage>
        <taxon>Bacteria</taxon>
        <taxon>Pseudomonadati</taxon>
        <taxon>Myxococcota</taxon>
        <taxon>Polyangia</taxon>
        <taxon>Polyangiales</taxon>
        <taxon>Polyangiaceae</taxon>
        <taxon>Sorangium</taxon>
    </lineage>
</organism>
<accession>A0A4P2Q717</accession>
<dbReference type="PANTHER" id="PTHR21666:SF270">
    <property type="entry name" value="MUREIN HYDROLASE ACTIVATOR ENVC"/>
    <property type="match status" value="1"/>
</dbReference>
<dbReference type="GO" id="GO:0004222">
    <property type="term" value="F:metalloendopeptidase activity"/>
    <property type="evidence" value="ECO:0007669"/>
    <property type="project" value="TreeGrafter"/>
</dbReference>
<feature type="domain" description="M23ase beta-sheet core" evidence="1">
    <location>
        <begin position="63"/>
        <end position="159"/>
    </location>
</feature>
<dbReference type="InterPro" id="IPR050570">
    <property type="entry name" value="Cell_wall_metabolism_enzyme"/>
</dbReference>
<dbReference type="InterPro" id="IPR011055">
    <property type="entry name" value="Dup_hybrid_motif"/>
</dbReference>
<dbReference type="PROSITE" id="PS51257">
    <property type="entry name" value="PROKAR_LIPOPROTEIN"/>
    <property type="match status" value="1"/>
</dbReference>
<dbReference type="AlphaFoldDB" id="A0A4P2Q717"/>
<evidence type="ECO:0000259" key="1">
    <source>
        <dbReference type="Pfam" id="PF01551"/>
    </source>
</evidence>
<dbReference type="Pfam" id="PF01551">
    <property type="entry name" value="Peptidase_M23"/>
    <property type="match status" value="1"/>
</dbReference>
<reference evidence="2 3" key="1">
    <citation type="submission" date="2015-09" db="EMBL/GenBank/DDBJ databases">
        <title>Sorangium comparison.</title>
        <authorList>
            <person name="Zaburannyi N."/>
            <person name="Bunk B."/>
            <person name="Overmann J."/>
            <person name="Mueller R."/>
        </authorList>
    </citation>
    <scope>NUCLEOTIDE SEQUENCE [LARGE SCALE GENOMIC DNA]</scope>
    <source>
        <strain evidence="2 3">So ceGT47</strain>
    </source>
</reference>
<evidence type="ECO:0000313" key="2">
    <source>
        <dbReference type="EMBL" id="AUX25297.1"/>
    </source>
</evidence>
<dbReference type="Proteomes" id="UP000295781">
    <property type="component" value="Chromosome"/>
</dbReference>
<dbReference type="InterPro" id="IPR016047">
    <property type="entry name" value="M23ase_b-sheet_dom"/>
</dbReference>
<dbReference type="Gene3D" id="2.70.70.10">
    <property type="entry name" value="Glucose Permease (Domain IIA)"/>
    <property type="match status" value="1"/>
</dbReference>
<dbReference type="SUPFAM" id="SSF51261">
    <property type="entry name" value="Duplicated hybrid motif"/>
    <property type="match status" value="1"/>
</dbReference>
<dbReference type="PANTHER" id="PTHR21666">
    <property type="entry name" value="PEPTIDASE-RELATED"/>
    <property type="match status" value="1"/>
</dbReference>
<evidence type="ECO:0000313" key="3">
    <source>
        <dbReference type="Proteomes" id="UP000295781"/>
    </source>
</evidence>